<proteinExistence type="predicted"/>
<dbReference type="OrthoDB" id="10463866at2759"/>
<keyword evidence="1" id="KW-0812">Transmembrane</keyword>
<protein>
    <submittedName>
        <fullName evidence="2">Uncharacterized protein</fullName>
    </submittedName>
</protein>
<comment type="caution">
    <text evidence="2">The sequence shown here is derived from an EMBL/GenBank/DDBJ whole genome shotgun (WGS) entry which is preliminary data.</text>
</comment>
<name>A0A2P6UZJ7_9CHLO</name>
<sequence length="200" mass="20981">MLLAQPLGFVNSCPPSAYGPWLFWLLEAWTHLVPWAGWFALEWALPLQHAAWAQAGVLAVLLHPASLARSRNVSLQLCAQADARYAAAARLAGAAAGCMLPPPLGGAAVQAAARLSGPAAYQLVNVAAQLAITLVAPLAVLHRRELRQRRQFARERRSAPAAAGLLARQRSVRVGLPGAAGAALLAALLWTAACALAGRQ</sequence>
<feature type="transmembrane region" description="Helical" evidence="1">
    <location>
        <begin position="174"/>
        <end position="198"/>
    </location>
</feature>
<accession>A0A2P6UZJ7</accession>
<dbReference type="EMBL" id="LHPF02000070">
    <property type="protein sequence ID" value="PSC67261.1"/>
    <property type="molecule type" value="Genomic_DNA"/>
</dbReference>
<feature type="transmembrane region" description="Helical" evidence="1">
    <location>
        <begin position="119"/>
        <end position="141"/>
    </location>
</feature>
<organism evidence="2 3">
    <name type="scientific">Micractinium conductrix</name>
    <dbReference type="NCBI Taxonomy" id="554055"/>
    <lineage>
        <taxon>Eukaryota</taxon>
        <taxon>Viridiplantae</taxon>
        <taxon>Chlorophyta</taxon>
        <taxon>core chlorophytes</taxon>
        <taxon>Trebouxiophyceae</taxon>
        <taxon>Chlorellales</taxon>
        <taxon>Chlorellaceae</taxon>
        <taxon>Chlorella clade</taxon>
        <taxon>Micractinium</taxon>
    </lineage>
</organism>
<dbReference type="AlphaFoldDB" id="A0A2P6UZJ7"/>
<evidence type="ECO:0000313" key="2">
    <source>
        <dbReference type="EMBL" id="PSC67261.1"/>
    </source>
</evidence>
<keyword evidence="1" id="KW-1133">Transmembrane helix</keyword>
<evidence type="ECO:0000256" key="1">
    <source>
        <dbReference type="SAM" id="Phobius"/>
    </source>
</evidence>
<evidence type="ECO:0000313" key="3">
    <source>
        <dbReference type="Proteomes" id="UP000239649"/>
    </source>
</evidence>
<reference evidence="2 3" key="1">
    <citation type="journal article" date="2018" name="Plant J.">
        <title>Genome sequences of Chlorella sorokiniana UTEX 1602 and Micractinium conductrix SAG 241.80: implications to maltose excretion by a green alga.</title>
        <authorList>
            <person name="Arriola M.B."/>
            <person name="Velmurugan N."/>
            <person name="Zhang Y."/>
            <person name="Plunkett M.H."/>
            <person name="Hondzo H."/>
            <person name="Barney B.M."/>
        </authorList>
    </citation>
    <scope>NUCLEOTIDE SEQUENCE [LARGE SCALE GENOMIC DNA]</scope>
    <source>
        <strain evidence="2 3">SAG 241.80</strain>
    </source>
</reference>
<gene>
    <name evidence="2" type="ORF">C2E20_9058</name>
</gene>
<keyword evidence="1" id="KW-0472">Membrane</keyword>
<keyword evidence="3" id="KW-1185">Reference proteome</keyword>
<dbReference type="Proteomes" id="UP000239649">
    <property type="component" value="Unassembled WGS sequence"/>
</dbReference>